<reference evidence="2" key="1">
    <citation type="submission" date="2020-04" db="EMBL/GenBank/DDBJ databases">
        <authorList>
            <person name="Kittiwongwattana C."/>
        </authorList>
    </citation>
    <scope>NUCLEOTIDE SEQUENCE [LARGE SCALE GENOMIC DNA]</scope>
    <source>
        <strain evidence="2">1310</strain>
    </source>
</reference>
<evidence type="ECO:0000313" key="2">
    <source>
        <dbReference type="Proteomes" id="UP000502421"/>
    </source>
</evidence>
<evidence type="ECO:0000313" key="1">
    <source>
        <dbReference type="EMBL" id="QJB35632.1"/>
    </source>
</evidence>
<dbReference type="Proteomes" id="UP000502421">
    <property type="component" value="Chromosome"/>
</dbReference>
<sequence length="129" mass="14735">MFLLISILVLLPIFLILGIISGVVINKTIKSRISKILKAHNYTLISIAHTNKKFKYNKEPKKLNWKDFVTMEGTTAQTTLFKEIVFKTPDNKTVSCLVAIDSFLRVFHKVFFEVDLNSLRETSLNEATS</sequence>
<proteinExistence type="predicted"/>
<name>A0AAE6ZMY0_9BACT</name>
<gene>
    <name evidence="1" type="ORF">HF329_31755</name>
</gene>
<organism evidence="1 2">
    <name type="scientific">Chitinophaga oryzae</name>
    <dbReference type="NCBI Taxonomy" id="2725414"/>
    <lineage>
        <taxon>Bacteria</taxon>
        <taxon>Pseudomonadati</taxon>
        <taxon>Bacteroidota</taxon>
        <taxon>Chitinophagia</taxon>
        <taxon>Chitinophagales</taxon>
        <taxon>Chitinophagaceae</taxon>
        <taxon>Chitinophaga</taxon>
    </lineage>
</organism>
<dbReference type="RefSeq" id="WP_168810908.1">
    <property type="nucleotide sequence ID" value="NZ_CP051205.1"/>
</dbReference>
<dbReference type="AlphaFoldDB" id="A0AAE6ZMY0"/>
<protein>
    <submittedName>
        <fullName evidence="1">Uncharacterized protein</fullName>
    </submittedName>
</protein>
<dbReference type="EMBL" id="CP051205">
    <property type="protein sequence ID" value="QJB35632.1"/>
    <property type="molecule type" value="Genomic_DNA"/>
</dbReference>
<dbReference type="KEGG" id="coy:HF329_31755"/>
<accession>A0AAE6ZMY0</accession>